<organism evidence="1 2">
    <name type="scientific">Pseudidiomarina sediminum</name>
    <dbReference type="NCBI Taxonomy" id="431675"/>
    <lineage>
        <taxon>Bacteria</taxon>
        <taxon>Pseudomonadati</taxon>
        <taxon>Pseudomonadota</taxon>
        <taxon>Gammaproteobacteria</taxon>
        <taxon>Alteromonadales</taxon>
        <taxon>Idiomarinaceae</taxon>
        <taxon>Pseudidiomarina</taxon>
    </lineage>
</organism>
<evidence type="ECO:0000313" key="2">
    <source>
        <dbReference type="Proteomes" id="UP000287022"/>
    </source>
</evidence>
<dbReference type="AlphaFoldDB" id="A0A432Z3M9"/>
<sequence length="161" mass="18989">MFASRLSENDTLQTQRHIWKNTQCHAGAAPKTRSDRLKPLERYDNLNGPHSPKTQILYCFYTIHFTTNGSLTRDMRSAICRAALGLIWLSKIATRLLVLQMNTTSTKWVKLDKFCEETGFTRKSVYALIRNGRWMVAKHFTIRNRRYFINIVEYERWVERG</sequence>
<keyword evidence="2" id="KW-1185">Reference proteome</keyword>
<evidence type="ECO:0000313" key="1">
    <source>
        <dbReference type="EMBL" id="RUO72497.1"/>
    </source>
</evidence>
<dbReference type="STRING" id="1122124.GCA_000423165_01535"/>
<dbReference type="EMBL" id="PIQE01000002">
    <property type="protein sequence ID" value="RUO72497.1"/>
    <property type="molecule type" value="Genomic_DNA"/>
</dbReference>
<protein>
    <submittedName>
        <fullName evidence="1">Uncharacterized protein</fullName>
    </submittedName>
</protein>
<gene>
    <name evidence="1" type="ORF">CWI80_08065</name>
</gene>
<proteinExistence type="predicted"/>
<dbReference type="Proteomes" id="UP000287022">
    <property type="component" value="Unassembled WGS sequence"/>
</dbReference>
<accession>A0A432Z3M9</accession>
<comment type="caution">
    <text evidence="1">The sequence shown here is derived from an EMBL/GenBank/DDBJ whole genome shotgun (WGS) entry which is preliminary data.</text>
</comment>
<reference evidence="2" key="1">
    <citation type="journal article" date="2018" name="Front. Microbiol.">
        <title>Genome-Based Analysis Reveals the Taxonomy and Diversity of the Family Idiomarinaceae.</title>
        <authorList>
            <person name="Liu Y."/>
            <person name="Lai Q."/>
            <person name="Shao Z."/>
        </authorList>
    </citation>
    <scope>NUCLEOTIDE SEQUENCE [LARGE SCALE GENOMIC DNA]</scope>
    <source>
        <strain evidence="2">c121</strain>
    </source>
</reference>
<name>A0A432Z3M9_9GAMM</name>